<name>A0A7R9A4N9_9CRUS</name>
<proteinExistence type="predicted"/>
<reference evidence="3" key="1">
    <citation type="submission" date="2020-11" db="EMBL/GenBank/DDBJ databases">
        <authorList>
            <person name="Tran Van P."/>
        </authorList>
    </citation>
    <scope>NUCLEOTIDE SEQUENCE</scope>
</reference>
<dbReference type="PANTHER" id="PTHR23004">
    <property type="entry name" value="DOUBLECORTIN DOMAIN CONTAINING 2"/>
    <property type="match status" value="1"/>
</dbReference>
<dbReference type="PROSITE" id="PS50309">
    <property type="entry name" value="DC"/>
    <property type="match status" value="1"/>
</dbReference>
<feature type="region of interest" description="Disordered" evidence="1">
    <location>
        <begin position="204"/>
        <end position="238"/>
    </location>
</feature>
<feature type="compositionally biased region" description="Acidic residues" evidence="1">
    <location>
        <begin position="170"/>
        <end position="180"/>
    </location>
</feature>
<dbReference type="EMBL" id="LR899825">
    <property type="protein sequence ID" value="CAD7242719.1"/>
    <property type="molecule type" value="Genomic_DNA"/>
</dbReference>
<keyword evidence="4" id="KW-1185">Reference proteome</keyword>
<evidence type="ECO:0000313" key="4">
    <source>
        <dbReference type="Proteomes" id="UP000677054"/>
    </source>
</evidence>
<dbReference type="GO" id="GO:0005874">
    <property type="term" value="C:microtubule"/>
    <property type="evidence" value="ECO:0007669"/>
    <property type="project" value="TreeGrafter"/>
</dbReference>
<feature type="domain" description="Doublecortin" evidence="2">
    <location>
        <begin position="18"/>
        <end position="101"/>
    </location>
</feature>
<dbReference type="PANTHER" id="PTHR23004:SF11">
    <property type="entry name" value="PROTEIN RPI-1"/>
    <property type="match status" value="1"/>
</dbReference>
<feature type="region of interest" description="Disordered" evidence="1">
    <location>
        <begin position="133"/>
        <end position="180"/>
    </location>
</feature>
<accession>A0A7R9A4N9</accession>
<dbReference type="InterPro" id="IPR003533">
    <property type="entry name" value="Doublecortin_dom"/>
</dbReference>
<dbReference type="EMBL" id="CAJPEV010000308">
    <property type="protein sequence ID" value="CAG0883776.1"/>
    <property type="molecule type" value="Genomic_DNA"/>
</dbReference>
<feature type="compositionally biased region" description="Polar residues" evidence="1">
    <location>
        <begin position="209"/>
        <end position="219"/>
    </location>
</feature>
<dbReference type="Pfam" id="PF03607">
    <property type="entry name" value="DCX"/>
    <property type="match status" value="1"/>
</dbReference>
<dbReference type="OrthoDB" id="6380797at2759"/>
<dbReference type="GO" id="GO:0005815">
    <property type="term" value="C:microtubule organizing center"/>
    <property type="evidence" value="ECO:0007669"/>
    <property type="project" value="TreeGrafter"/>
</dbReference>
<dbReference type="GO" id="GO:0035556">
    <property type="term" value="P:intracellular signal transduction"/>
    <property type="evidence" value="ECO:0007669"/>
    <property type="project" value="InterPro"/>
</dbReference>
<feature type="compositionally biased region" description="Low complexity" evidence="1">
    <location>
        <begin position="138"/>
        <end position="147"/>
    </location>
</feature>
<sequence length="259" mass="28715">MAGPKRMQSEIPAKFQGKRILVYRNGDEYFDGRRLVVSGRQFPTIDSLCRELTEKLEPTFGAVHRLHTPEGGSLVSSIEAVENGASYVAAGSAPFKRIPGGLYMLSGSPLVRRDQLTDGGYYVGVPQGQSFKKGNYNTAATPSSTSPTRKHSIVSHFSRRSSMQPINEAQAEEEETETNLEEPAIPWLFPLPYDRNYYADEKSEKKRSILSTADRSSSLFKARETEADDAAEVPNSTKMQVELDFENLDPEVEELAAEA</sequence>
<feature type="compositionally biased region" description="Basic residues" evidence="1">
    <location>
        <begin position="148"/>
        <end position="159"/>
    </location>
</feature>
<evidence type="ECO:0000259" key="2">
    <source>
        <dbReference type="PROSITE" id="PS50309"/>
    </source>
</evidence>
<dbReference type="SMART" id="SM00537">
    <property type="entry name" value="DCX"/>
    <property type="match status" value="1"/>
</dbReference>
<dbReference type="AlphaFoldDB" id="A0A7R9A4N9"/>
<evidence type="ECO:0000256" key="1">
    <source>
        <dbReference type="SAM" id="MobiDB-lite"/>
    </source>
</evidence>
<dbReference type="Proteomes" id="UP000677054">
    <property type="component" value="Unassembled WGS sequence"/>
</dbReference>
<protein>
    <recommendedName>
        <fullName evidence="2">Doublecortin domain-containing protein</fullName>
    </recommendedName>
</protein>
<dbReference type="Gene3D" id="3.10.20.230">
    <property type="entry name" value="Doublecortin domain"/>
    <property type="match status" value="1"/>
</dbReference>
<gene>
    <name evidence="3" type="ORF">DSTB1V02_LOCUS2671</name>
</gene>
<evidence type="ECO:0000313" key="3">
    <source>
        <dbReference type="EMBL" id="CAD7242719.1"/>
    </source>
</evidence>
<dbReference type="InterPro" id="IPR036572">
    <property type="entry name" value="Doublecortin_dom_sf"/>
</dbReference>
<dbReference type="SUPFAM" id="SSF89837">
    <property type="entry name" value="Doublecortin (DC)"/>
    <property type="match status" value="1"/>
</dbReference>
<organism evidence="3">
    <name type="scientific">Darwinula stevensoni</name>
    <dbReference type="NCBI Taxonomy" id="69355"/>
    <lineage>
        <taxon>Eukaryota</taxon>
        <taxon>Metazoa</taxon>
        <taxon>Ecdysozoa</taxon>
        <taxon>Arthropoda</taxon>
        <taxon>Crustacea</taxon>
        <taxon>Oligostraca</taxon>
        <taxon>Ostracoda</taxon>
        <taxon>Podocopa</taxon>
        <taxon>Podocopida</taxon>
        <taxon>Darwinulocopina</taxon>
        <taxon>Darwinuloidea</taxon>
        <taxon>Darwinulidae</taxon>
        <taxon>Darwinula</taxon>
    </lineage>
</organism>